<comment type="subcellular location">
    <subcellularLocation>
        <location evidence="1">Cell membrane</location>
        <topology evidence="1">Multi-pass membrane protein</topology>
    </subcellularLocation>
</comment>
<keyword evidence="2" id="KW-1003">Cell membrane</keyword>
<evidence type="ECO:0000313" key="8">
    <source>
        <dbReference type="EMBL" id="SEI68189.1"/>
    </source>
</evidence>
<feature type="transmembrane region" description="Helical" evidence="6">
    <location>
        <begin position="82"/>
        <end position="103"/>
    </location>
</feature>
<dbReference type="InterPro" id="IPR037185">
    <property type="entry name" value="EmrE-like"/>
</dbReference>
<sequence>MFTSRTHQPKAWAMAELALTSVLFGGTALFSKLIPLNALDMTAGRSLIAGSVLLAIFALRSWWRRRTSANSTQHTRSKPVGLLRQVNLGLLILLGALMAAHWVTYFHAMQVSSVALGMLALFTYPVITVLLEPLWTRQPLAWQDIVAACVVFVGVALLLPYNRQAWQQLDGQITGVLWGVGSAFLFALRNVLQRHYLQASSPILAMGVQALVVAACTWPWASSALSNTDAHTLTNLVLLGVLFTAVPHALMVSSLRVLAAKSVALISCIQPVLGALFAWWLLGEAITPTILLGGALILGAAWTEARRA</sequence>
<evidence type="ECO:0000256" key="1">
    <source>
        <dbReference type="ARBA" id="ARBA00004651"/>
    </source>
</evidence>
<dbReference type="Proteomes" id="UP000242999">
    <property type="component" value="Unassembled WGS sequence"/>
</dbReference>
<name>A0A1H6SJP4_9GAMM</name>
<feature type="transmembrane region" description="Helical" evidence="6">
    <location>
        <begin position="12"/>
        <end position="31"/>
    </location>
</feature>
<keyword evidence="4 6" id="KW-1133">Transmembrane helix</keyword>
<feature type="transmembrane region" description="Helical" evidence="6">
    <location>
        <begin position="173"/>
        <end position="191"/>
    </location>
</feature>
<dbReference type="SUPFAM" id="SSF103481">
    <property type="entry name" value="Multidrug resistance efflux transporter EmrE"/>
    <property type="match status" value="2"/>
</dbReference>
<evidence type="ECO:0000256" key="2">
    <source>
        <dbReference type="ARBA" id="ARBA00022475"/>
    </source>
</evidence>
<feature type="transmembrane region" description="Helical" evidence="6">
    <location>
        <begin position="140"/>
        <end position="161"/>
    </location>
</feature>
<accession>A0A1H6SJP4</accession>
<feature type="transmembrane region" description="Helical" evidence="6">
    <location>
        <begin position="109"/>
        <end position="131"/>
    </location>
</feature>
<dbReference type="RefSeq" id="WP_093309826.1">
    <property type="nucleotide sequence ID" value="NZ_FNYH01000007.1"/>
</dbReference>
<reference evidence="9" key="1">
    <citation type="submission" date="2016-10" db="EMBL/GenBank/DDBJ databases">
        <authorList>
            <person name="Varghese N."/>
            <person name="Submissions S."/>
        </authorList>
    </citation>
    <scope>NUCLEOTIDE SEQUENCE [LARGE SCALE GENOMIC DNA]</scope>
    <source>
        <strain evidence="9">DSM 7165</strain>
    </source>
</reference>
<dbReference type="InterPro" id="IPR051258">
    <property type="entry name" value="Diverse_Substrate_Transporter"/>
</dbReference>
<evidence type="ECO:0000256" key="5">
    <source>
        <dbReference type="ARBA" id="ARBA00023136"/>
    </source>
</evidence>
<evidence type="ECO:0000256" key="6">
    <source>
        <dbReference type="SAM" id="Phobius"/>
    </source>
</evidence>
<evidence type="ECO:0000256" key="3">
    <source>
        <dbReference type="ARBA" id="ARBA00022692"/>
    </source>
</evidence>
<dbReference type="Pfam" id="PF00892">
    <property type="entry name" value="EamA"/>
    <property type="match status" value="2"/>
</dbReference>
<dbReference type="GO" id="GO:0005886">
    <property type="term" value="C:plasma membrane"/>
    <property type="evidence" value="ECO:0007669"/>
    <property type="project" value="UniProtKB-SubCell"/>
</dbReference>
<proteinExistence type="predicted"/>
<evidence type="ECO:0000313" key="9">
    <source>
        <dbReference type="Proteomes" id="UP000242999"/>
    </source>
</evidence>
<keyword evidence="3 6" id="KW-0812">Transmembrane</keyword>
<protein>
    <submittedName>
        <fullName evidence="8">Threonine/homoserine efflux transporter RhtA</fullName>
    </submittedName>
</protein>
<feature type="transmembrane region" description="Helical" evidence="6">
    <location>
        <begin position="43"/>
        <end position="62"/>
    </location>
</feature>
<feature type="transmembrane region" description="Helical" evidence="6">
    <location>
        <begin position="263"/>
        <end position="282"/>
    </location>
</feature>
<dbReference type="AlphaFoldDB" id="A0A1H6SJP4"/>
<feature type="domain" description="EamA" evidence="7">
    <location>
        <begin position="174"/>
        <end position="301"/>
    </location>
</feature>
<feature type="transmembrane region" description="Helical" evidence="6">
    <location>
        <begin position="288"/>
        <end position="305"/>
    </location>
</feature>
<feature type="transmembrane region" description="Helical" evidence="6">
    <location>
        <begin position="233"/>
        <end position="251"/>
    </location>
</feature>
<dbReference type="OrthoDB" id="9150437at2"/>
<dbReference type="STRING" id="64971.SAMN05421831_10788"/>
<evidence type="ECO:0000259" key="7">
    <source>
        <dbReference type="Pfam" id="PF00892"/>
    </source>
</evidence>
<feature type="transmembrane region" description="Helical" evidence="6">
    <location>
        <begin position="203"/>
        <end position="221"/>
    </location>
</feature>
<dbReference type="EMBL" id="FNYH01000007">
    <property type="protein sequence ID" value="SEI68189.1"/>
    <property type="molecule type" value="Genomic_DNA"/>
</dbReference>
<gene>
    <name evidence="8" type="ORF">SAMN05421831_10788</name>
</gene>
<evidence type="ECO:0000256" key="4">
    <source>
        <dbReference type="ARBA" id="ARBA00022989"/>
    </source>
</evidence>
<dbReference type="InterPro" id="IPR000620">
    <property type="entry name" value="EamA_dom"/>
</dbReference>
<dbReference type="PANTHER" id="PTHR42920:SF5">
    <property type="entry name" value="EAMA DOMAIN-CONTAINING PROTEIN"/>
    <property type="match status" value="1"/>
</dbReference>
<keyword evidence="9" id="KW-1185">Reference proteome</keyword>
<organism evidence="8 9">
    <name type="scientific">Allopseudospirillum japonicum</name>
    <dbReference type="NCBI Taxonomy" id="64971"/>
    <lineage>
        <taxon>Bacteria</taxon>
        <taxon>Pseudomonadati</taxon>
        <taxon>Pseudomonadota</taxon>
        <taxon>Gammaproteobacteria</taxon>
        <taxon>Oceanospirillales</taxon>
        <taxon>Oceanospirillaceae</taxon>
        <taxon>Allopseudospirillum</taxon>
    </lineage>
</organism>
<dbReference type="PANTHER" id="PTHR42920">
    <property type="entry name" value="OS03G0707200 PROTEIN-RELATED"/>
    <property type="match status" value="1"/>
</dbReference>
<keyword evidence="5 6" id="KW-0472">Membrane</keyword>
<feature type="domain" description="EamA" evidence="7">
    <location>
        <begin position="17"/>
        <end position="158"/>
    </location>
</feature>